<dbReference type="PANTHER" id="PTHR30346:SF28">
    <property type="entry name" value="HTH-TYPE TRANSCRIPTIONAL REGULATOR CYNR"/>
    <property type="match status" value="1"/>
</dbReference>
<comment type="caution">
    <text evidence="6">The sequence shown here is derived from an EMBL/GenBank/DDBJ whole genome shotgun (WGS) entry which is preliminary data.</text>
</comment>
<dbReference type="Proteomes" id="UP001272097">
    <property type="component" value="Unassembled WGS sequence"/>
</dbReference>
<comment type="similarity">
    <text evidence="1">Belongs to the LysR transcriptional regulatory family.</text>
</comment>
<dbReference type="InterPro" id="IPR036388">
    <property type="entry name" value="WH-like_DNA-bd_sf"/>
</dbReference>
<keyword evidence="4" id="KW-0804">Transcription</keyword>
<dbReference type="Pfam" id="PF00126">
    <property type="entry name" value="HTH_1"/>
    <property type="match status" value="2"/>
</dbReference>
<evidence type="ECO:0000256" key="3">
    <source>
        <dbReference type="ARBA" id="ARBA00023125"/>
    </source>
</evidence>
<keyword evidence="3" id="KW-0238">DNA-binding</keyword>
<evidence type="ECO:0000256" key="2">
    <source>
        <dbReference type="ARBA" id="ARBA00023015"/>
    </source>
</evidence>
<sequence length="396" mass="42198">MDTGTLATVLAVMQESSMRGAAALLGRPPSSVADAFERFESELALKLASRRDGGLSLTLAGENLARSIPALTEVLARIAAVAGDRSSDASRVLAWTAKNAIPVAVLGNFNAVIRAGSIRRAARELGVGQPNLSRQMAELERVLRKKLLIREMHGCEPTPDGLEFSEAALALTTKVASLTGPARKRFARELRTVKLGTIIPVGHESRLAARLAALVAAWRGDDGKPDLFVSSTTAEDLAEGLRAGRFDVALTDIALRNKRFESREVFSGELVIVGSADVVSPDAAIQPLVDRHLIAVPSLRSGLRQSVSEALEPFLSGEGHAAARLVEVDALSIVINLVLDHGYLTVLPLEAVAALDRPIGIIRLPDAPRVSFHLVWRRTQASRRIALQIAQSIGGA</sequence>
<dbReference type="Pfam" id="PF03466">
    <property type="entry name" value="LysR_substrate"/>
    <property type="match status" value="1"/>
</dbReference>
<dbReference type="PANTHER" id="PTHR30346">
    <property type="entry name" value="TRANSCRIPTIONAL DUAL REGULATOR HCAR-RELATED"/>
    <property type="match status" value="1"/>
</dbReference>
<keyword evidence="7" id="KW-1185">Reference proteome</keyword>
<evidence type="ECO:0000256" key="1">
    <source>
        <dbReference type="ARBA" id="ARBA00009437"/>
    </source>
</evidence>
<feature type="domain" description="HTH lysR-type" evidence="5">
    <location>
        <begin position="109"/>
        <end position="158"/>
    </location>
</feature>
<name>A0ABU4WUI2_9HYPH</name>
<protein>
    <submittedName>
        <fullName evidence="6">LysR family transcriptional regulator</fullName>
    </submittedName>
</protein>
<dbReference type="RefSeq" id="WP_320213626.1">
    <property type="nucleotide sequence ID" value="NZ_JAVIIS010000010.1"/>
</dbReference>
<evidence type="ECO:0000313" key="6">
    <source>
        <dbReference type="EMBL" id="MDX8439724.1"/>
    </source>
</evidence>
<keyword evidence="2" id="KW-0805">Transcription regulation</keyword>
<gene>
    <name evidence="6" type="ORF">RFM51_08970</name>
</gene>
<reference evidence="6 7" key="1">
    <citation type="submission" date="2023-08" db="EMBL/GenBank/DDBJ databases">
        <title>Implementing the SeqCode for naming new Mesorhizobium species isolated from Vachellia karroo root nodules.</title>
        <authorList>
            <person name="Van Lill M."/>
        </authorList>
    </citation>
    <scope>NUCLEOTIDE SEQUENCE [LARGE SCALE GENOMIC DNA]</scope>
    <source>
        <strain evidence="6 7">VK3E</strain>
    </source>
</reference>
<organism evidence="6 7">
    <name type="scientific">Mesorhizobium australafricanum</name>
    <dbReference type="NCBI Taxonomy" id="3072311"/>
    <lineage>
        <taxon>Bacteria</taxon>
        <taxon>Pseudomonadati</taxon>
        <taxon>Pseudomonadota</taxon>
        <taxon>Alphaproteobacteria</taxon>
        <taxon>Hyphomicrobiales</taxon>
        <taxon>Phyllobacteriaceae</taxon>
        <taxon>Mesorhizobium</taxon>
    </lineage>
</organism>
<accession>A0ABU4WUI2</accession>
<dbReference type="InterPro" id="IPR036390">
    <property type="entry name" value="WH_DNA-bd_sf"/>
</dbReference>
<feature type="domain" description="HTH lysR-type" evidence="5">
    <location>
        <begin position="1"/>
        <end position="58"/>
    </location>
</feature>
<evidence type="ECO:0000256" key="4">
    <source>
        <dbReference type="ARBA" id="ARBA00023163"/>
    </source>
</evidence>
<dbReference type="EMBL" id="JAVIIS010000010">
    <property type="protein sequence ID" value="MDX8439724.1"/>
    <property type="molecule type" value="Genomic_DNA"/>
</dbReference>
<dbReference type="SUPFAM" id="SSF46785">
    <property type="entry name" value="Winged helix' DNA-binding domain"/>
    <property type="match status" value="2"/>
</dbReference>
<dbReference type="Gene3D" id="3.40.190.10">
    <property type="entry name" value="Periplasmic binding protein-like II"/>
    <property type="match status" value="2"/>
</dbReference>
<dbReference type="InterPro" id="IPR005119">
    <property type="entry name" value="LysR_subst-bd"/>
</dbReference>
<proteinExistence type="inferred from homology"/>
<dbReference type="SUPFAM" id="SSF53850">
    <property type="entry name" value="Periplasmic binding protein-like II"/>
    <property type="match status" value="1"/>
</dbReference>
<evidence type="ECO:0000313" key="7">
    <source>
        <dbReference type="Proteomes" id="UP001272097"/>
    </source>
</evidence>
<dbReference type="PROSITE" id="PS50931">
    <property type="entry name" value="HTH_LYSR"/>
    <property type="match status" value="2"/>
</dbReference>
<evidence type="ECO:0000259" key="5">
    <source>
        <dbReference type="PROSITE" id="PS50931"/>
    </source>
</evidence>
<dbReference type="InterPro" id="IPR000847">
    <property type="entry name" value="LysR_HTH_N"/>
</dbReference>
<dbReference type="Gene3D" id="1.10.10.10">
    <property type="entry name" value="Winged helix-like DNA-binding domain superfamily/Winged helix DNA-binding domain"/>
    <property type="match status" value="2"/>
</dbReference>